<evidence type="ECO:0000256" key="5">
    <source>
        <dbReference type="ARBA" id="ARBA00023002"/>
    </source>
</evidence>
<dbReference type="Gene3D" id="2.60.120.10">
    <property type="entry name" value="Jelly Rolls"/>
    <property type="match status" value="1"/>
</dbReference>
<keyword evidence="4" id="KW-0479">Metal-binding</keyword>
<keyword evidence="5" id="KW-0560">Oxidoreductase</keyword>
<comment type="catalytic activity">
    <reaction evidence="7">
        <text>L-cysteine + O2 = 3-sulfino-L-alanine + H(+)</text>
        <dbReference type="Rhea" id="RHEA:20441"/>
        <dbReference type="ChEBI" id="CHEBI:15378"/>
        <dbReference type="ChEBI" id="CHEBI:15379"/>
        <dbReference type="ChEBI" id="CHEBI:35235"/>
        <dbReference type="ChEBI" id="CHEBI:61085"/>
        <dbReference type="EC" id="1.13.11.20"/>
    </reaction>
    <physiologicalReaction direction="left-to-right" evidence="7">
        <dbReference type="Rhea" id="RHEA:20442"/>
    </physiologicalReaction>
</comment>
<evidence type="ECO:0000256" key="1">
    <source>
        <dbReference type="ARBA" id="ARBA00001954"/>
    </source>
</evidence>
<evidence type="ECO:0000256" key="3">
    <source>
        <dbReference type="ARBA" id="ARBA00013133"/>
    </source>
</evidence>
<dbReference type="SUPFAM" id="SSF51182">
    <property type="entry name" value="RmlC-like cupins"/>
    <property type="match status" value="1"/>
</dbReference>
<name>A0A834WNF5_9FABA</name>
<evidence type="ECO:0000256" key="6">
    <source>
        <dbReference type="ARBA" id="ARBA00023004"/>
    </source>
</evidence>
<dbReference type="Pfam" id="PF07847">
    <property type="entry name" value="PCO_ADO"/>
    <property type="match status" value="1"/>
</dbReference>
<evidence type="ECO:0000313" key="8">
    <source>
        <dbReference type="EMBL" id="KAF7829955.1"/>
    </source>
</evidence>
<dbReference type="OrthoDB" id="271433at2759"/>
<evidence type="ECO:0000256" key="7">
    <source>
        <dbReference type="ARBA" id="ARBA00024284"/>
    </source>
</evidence>
<dbReference type="EC" id="1.13.11.20" evidence="3"/>
<evidence type="ECO:0000313" key="9">
    <source>
        <dbReference type="Proteomes" id="UP000634136"/>
    </source>
</evidence>
<dbReference type="CDD" id="cd20289">
    <property type="entry name" value="cupin_ADO"/>
    <property type="match status" value="1"/>
</dbReference>
<dbReference type="AlphaFoldDB" id="A0A834WNF5"/>
<dbReference type="InterPro" id="IPR012864">
    <property type="entry name" value="PCO/ADO"/>
</dbReference>
<dbReference type="InterPro" id="IPR014710">
    <property type="entry name" value="RmlC-like_jellyroll"/>
</dbReference>
<keyword evidence="6" id="KW-0408">Iron</keyword>
<evidence type="ECO:0000256" key="4">
    <source>
        <dbReference type="ARBA" id="ARBA00022723"/>
    </source>
</evidence>
<dbReference type="GO" id="GO:0070483">
    <property type="term" value="P:detection of hypoxia"/>
    <property type="evidence" value="ECO:0007669"/>
    <property type="project" value="UniProtKB-ARBA"/>
</dbReference>
<keyword evidence="9" id="KW-1185">Reference proteome</keyword>
<dbReference type="EMBL" id="JAAIUW010000005">
    <property type="protein sequence ID" value="KAF7829955.1"/>
    <property type="molecule type" value="Genomic_DNA"/>
</dbReference>
<sequence>MRNERIKENLSRFVSGESAFGSLLALGSCLELCKVPMVIALHLEVKDLGITRRSGGDEACIEEFEDPIADVGELSLDLGSVVTDHVDMILVSSALLLLLDGGNDTPGGTASTDDVLVGDREEVPLLNRELFFLDGGGDLLHELDHLFVALGLLSKLRHVDELFARRGSGRHCRMGREIEAKDVRIDEMGGSERLLCGQSFSDITYIHIHECDFVSIGVFCLPAGKVFPLHDHPGMTVFSKILYGSVYVKAYDWIKLDSTNASQTLGLAGKVIDGIMKAPDQETSILFPASGGNIHSFTALTPCAILDVLSPPYSQDLGRPSTYFSHFPLPSLPGYAMLEATPLPTDLTVKGAPYLGPPIELKNAFIDSHSRSPSKSSVRNLGYIFVNIELSLFTGNAMSGRVVTRYCKDPIACRNREGFFIGTPSFATKGSRVEGVVDSEAFSAPSRLPRGADSRDEGQFSFSDELGFHLLRNP</sequence>
<comment type="similarity">
    <text evidence="2">Belongs to the cysteine dioxygenase family.</text>
</comment>
<proteinExistence type="inferred from homology"/>
<evidence type="ECO:0000256" key="2">
    <source>
        <dbReference type="ARBA" id="ARBA00006622"/>
    </source>
</evidence>
<dbReference type="PROSITE" id="PS51257">
    <property type="entry name" value="PROKAR_LIPOPROTEIN"/>
    <property type="match status" value="1"/>
</dbReference>
<accession>A0A834WNF5</accession>
<comment type="cofactor">
    <cofactor evidence="1">
        <name>Fe(2+)</name>
        <dbReference type="ChEBI" id="CHEBI:29033"/>
    </cofactor>
</comment>
<dbReference type="GO" id="GO:0017172">
    <property type="term" value="F:cysteine dioxygenase activity"/>
    <property type="evidence" value="ECO:0007669"/>
    <property type="project" value="UniProtKB-EC"/>
</dbReference>
<gene>
    <name evidence="8" type="ORF">G2W53_012288</name>
</gene>
<reference evidence="8" key="1">
    <citation type="submission" date="2020-09" db="EMBL/GenBank/DDBJ databases">
        <title>Genome-Enabled Discovery of Anthraquinone Biosynthesis in Senna tora.</title>
        <authorList>
            <person name="Kang S.-H."/>
            <person name="Pandey R.P."/>
            <person name="Lee C.-M."/>
            <person name="Sim J.-S."/>
            <person name="Jeong J.-T."/>
            <person name="Choi B.-S."/>
            <person name="Jung M."/>
            <person name="Ginzburg D."/>
            <person name="Zhao K."/>
            <person name="Won S.Y."/>
            <person name="Oh T.-J."/>
            <person name="Yu Y."/>
            <person name="Kim N.-H."/>
            <person name="Lee O.R."/>
            <person name="Lee T.-H."/>
            <person name="Bashyal P."/>
            <person name="Kim T.-S."/>
            <person name="Lee W.-H."/>
            <person name="Kawkins C."/>
            <person name="Kim C.-K."/>
            <person name="Kim J.S."/>
            <person name="Ahn B.O."/>
            <person name="Rhee S.Y."/>
            <person name="Sohng J.K."/>
        </authorList>
    </citation>
    <scope>NUCLEOTIDE SEQUENCE</scope>
    <source>
        <tissue evidence="8">Leaf</tissue>
    </source>
</reference>
<dbReference type="PANTHER" id="PTHR22966:SF52">
    <property type="entry name" value="CYSTEINE DIOXYGENASE"/>
    <property type="match status" value="1"/>
</dbReference>
<dbReference type="InterPro" id="IPR011051">
    <property type="entry name" value="RmlC_Cupin_sf"/>
</dbReference>
<protein>
    <recommendedName>
        <fullName evidence="3">cysteine dioxygenase</fullName>
        <ecNumber evidence="3">1.13.11.20</ecNumber>
    </recommendedName>
</protein>
<dbReference type="Proteomes" id="UP000634136">
    <property type="component" value="Unassembled WGS sequence"/>
</dbReference>
<dbReference type="PANTHER" id="PTHR22966">
    <property type="entry name" value="2-AMINOETHANETHIOL DIOXYGENASE"/>
    <property type="match status" value="1"/>
</dbReference>
<organism evidence="8 9">
    <name type="scientific">Senna tora</name>
    <dbReference type="NCBI Taxonomy" id="362788"/>
    <lineage>
        <taxon>Eukaryota</taxon>
        <taxon>Viridiplantae</taxon>
        <taxon>Streptophyta</taxon>
        <taxon>Embryophyta</taxon>
        <taxon>Tracheophyta</taxon>
        <taxon>Spermatophyta</taxon>
        <taxon>Magnoliopsida</taxon>
        <taxon>eudicotyledons</taxon>
        <taxon>Gunneridae</taxon>
        <taxon>Pentapetalae</taxon>
        <taxon>rosids</taxon>
        <taxon>fabids</taxon>
        <taxon>Fabales</taxon>
        <taxon>Fabaceae</taxon>
        <taxon>Caesalpinioideae</taxon>
        <taxon>Cassia clade</taxon>
        <taxon>Senna</taxon>
    </lineage>
</organism>
<comment type="caution">
    <text evidence="8">The sequence shown here is derived from an EMBL/GenBank/DDBJ whole genome shotgun (WGS) entry which is preliminary data.</text>
</comment>
<dbReference type="GO" id="GO:0046872">
    <property type="term" value="F:metal ion binding"/>
    <property type="evidence" value="ECO:0007669"/>
    <property type="project" value="UniProtKB-KW"/>
</dbReference>